<organism evidence="2 3">
    <name type="scientific">Aspergillus brasiliensis</name>
    <dbReference type="NCBI Taxonomy" id="319629"/>
    <lineage>
        <taxon>Eukaryota</taxon>
        <taxon>Fungi</taxon>
        <taxon>Dikarya</taxon>
        <taxon>Ascomycota</taxon>
        <taxon>Pezizomycotina</taxon>
        <taxon>Eurotiomycetes</taxon>
        <taxon>Eurotiomycetidae</taxon>
        <taxon>Eurotiales</taxon>
        <taxon>Aspergillaceae</taxon>
        <taxon>Aspergillus</taxon>
        <taxon>Aspergillus subgen. Circumdati</taxon>
    </lineage>
</organism>
<evidence type="ECO:0000259" key="1">
    <source>
        <dbReference type="Pfam" id="PF06985"/>
    </source>
</evidence>
<dbReference type="Proteomes" id="UP001143548">
    <property type="component" value="Unassembled WGS sequence"/>
</dbReference>
<sequence>MSFQYDALDPAQRQIRLLSIHPSITKSGPVHCSLHTVSLNDNPKFEALSYVWGTNDTTERIFLDGNEFYVTPNVGKALYQLRCRLWRRDIWVDAICINQRDVDEKNTQVPLMATLYTTADRVVAMLGDATPEIELVATWTERYVDRKFTIGALYWWWLDIASKFSIKAKMNRLSAVSRALLGVCDLSTRPYWFRMWTYQEYLLPKREPLIVCGNVKLQMSKAPGSDRHLWHQVLQTLRGFDVDYTKGGAASQAFQLRYQAVELYSKTFLKHREITAMRETMQSSHMALSAPNHLANTRDRQCQDPRDKIYALYGVIPTLQKAYPPDYNKTFEQIALETTIWIFHKMMISSLFYYITFSARDPLNTSLPSWVPDYQGQNSKIMFIYRATQLSHVRLELPKHMKLYNIENRSILHLPALRAGKCQALMEFSTDWRRAASELLDVFEKTEKQWARTWDISLLLKRLILVLYRFFSFMKDRSVGEILAALRKLAHSDPSTDKKKEWEINDATESFIDTVESLNYHTLFLAENSFGCIFGISPGAVEDGDIFTIPYTLDSPLILRVAETSERNDERRYYRIVGQAFAGVSSLSNPFCDSLTQDDLEEFLVI</sequence>
<gene>
    <name evidence="2" type="ORF">AbraCBS73388_003214</name>
</gene>
<proteinExistence type="predicted"/>
<reference evidence="2" key="1">
    <citation type="submission" date="2022-07" db="EMBL/GenBank/DDBJ databases">
        <title>Taxonomy of Aspergillus series Nigri: significant species reduction supported by multi-species coalescent approaches.</title>
        <authorList>
            <person name="Bian C."/>
            <person name="Kusuya Y."/>
            <person name="Sklenar F."/>
            <person name="D'hooge E."/>
            <person name="Yaguchi T."/>
            <person name="Takahashi H."/>
            <person name="Hubka V."/>
        </authorList>
    </citation>
    <scope>NUCLEOTIDE SEQUENCE</scope>
    <source>
        <strain evidence="2">CBS 733.88</strain>
    </source>
</reference>
<name>A0A9W6DTT3_9EURO</name>
<dbReference type="EMBL" id="BROQ01000165">
    <property type="protein sequence ID" value="GKZ26827.1"/>
    <property type="molecule type" value="Genomic_DNA"/>
</dbReference>
<protein>
    <recommendedName>
        <fullName evidence="1">Heterokaryon incompatibility domain-containing protein</fullName>
    </recommendedName>
</protein>
<evidence type="ECO:0000313" key="3">
    <source>
        <dbReference type="Proteomes" id="UP001143548"/>
    </source>
</evidence>
<dbReference type="PANTHER" id="PTHR24148">
    <property type="entry name" value="ANKYRIN REPEAT DOMAIN-CONTAINING PROTEIN 39 HOMOLOG-RELATED"/>
    <property type="match status" value="1"/>
</dbReference>
<accession>A0A9W6DTT3</accession>
<dbReference type="InterPro" id="IPR052895">
    <property type="entry name" value="HetReg/Transcr_Mod"/>
</dbReference>
<evidence type="ECO:0000313" key="2">
    <source>
        <dbReference type="EMBL" id="GKZ26827.1"/>
    </source>
</evidence>
<feature type="domain" description="Heterokaryon incompatibility" evidence="1">
    <location>
        <begin position="45"/>
        <end position="200"/>
    </location>
</feature>
<dbReference type="InterPro" id="IPR010730">
    <property type="entry name" value="HET"/>
</dbReference>
<dbReference type="PANTHER" id="PTHR24148:SF64">
    <property type="entry name" value="HETEROKARYON INCOMPATIBILITY DOMAIN-CONTAINING PROTEIN"/>
    <property type="match status" value="1"/>
</dbReference>
<dbReference type="AlphaFoldDB" id="A0A9W6DTT3"/>
<dbReference type="Pfam" id="PF06985">
    <property type="entry name" value="HET"/>
    <property type="match status" value="1"/>
</dbReference>
<comment type="caution">
    <text evidence="2">The sequence shown here is derived from an EMBL/GenBank/DDBJ whole genome shotgun (WGS) entry which is preliminary data.</text>
</comment>